<evidence type="ECO:0000313" key="1">
    <source>
        <dbReference type="EMBL" id="ETX03293.1"/>
    </source>
</evidence>
<comment type="caution">
    <text evidence="1">The sequence shown here is derived from an EMBL/GenBank/DDBJ whole genome shotgun (WGS) entry which is preliminary data.</text>
</comment>
<protein>
    <submittedName>
        <fullName evidence="1">Uncharacterized protein</fullName>
    </submittedName>
</protein>
<evidence type="ECO:0000313" key="2">
    <source>
        <dbReference type="Proteomes" id="UP000019141"/>
    </source>
</evidence>
<reference evidence="1 2" key="1">
    <citation type="journal article" date="2014" name="Nature">
        <title>An environmental bacterial taxon with a large and distinct metabolic repertoire.</title>
        <authorList>
            <person name="Wilson M.C."/>
            <person name="Mori T."/>
            <person name="Ruckert C."/>
            <person name="Uria A.R."/>
            <person name="Helf M.J."/>
            <person name="Takada K."/>
            <person name="Gernert C."/>
            <person name="Steffens U.A."/>
            <person name="Heycke N."/>
            <person name="Schmitt S."/>
            <person name="Rinke C."/>
            <person name="Helfrich E.J."/>
            <person name="Brachmann A.O."/>
            <person name="Gurgui C."/>
            <person name="Wakimoto T."/>
            <person name="Kracht M."/>
            <person name="Crusemann M."/>
            <person name="Hentschel U."/>
            <person name="Abe I."/>
            <person name="Matsunaga S."/>
            <person name="Kalinowski J."/>
            <person name="Takeyama H."/>
            <person name="Piel J."/>
        </authorList>
    </citation>
    <scope>NUCLEOTIDE SEQUENCE [LARGE SCALE GENOMIC DNA]</scope>
    <source>
        <strain evidence="2">TSY1</strain>
    </source>
</reference>
<sequence>MNMAALIVVLGVGMLGFSPAVERTTLKNGSWLCVSPEAYDQAVAEVKKKRRGEEREAFKKQLLQDKLCMYADDELVEDIMAPWVQVIERQGDKVKVSFMVEFYKRVEYLHRRFSRINYTGWTSADNLTELAFVGR</sequence>
<dbReference type="EMBL" id="AZHW01000062">
    <property type="protein sequence ID" value="ETX03293.1"/>
    <property type="molecule type" value="Genomic_DNA"/>
</dbReference>
<dbReference type="AlphaFoldDB" id="W4LZH8"/>
<gene>
    <name evidence="1" type="ORF">ETSY1_00510</name>
</gene>
<keyword evidence="2" id="KW-1185">Reference proteome</keyword>
<organism evidence="1 2">
    <name type="scientific">Entotheonella factor</name>
    <dbReference type="NCBI Taxonomy" id="1429438"/>
    <lineage>
        <taxon>Bacteria</taxon>
        <taxon>Pseudomonadati</taxon>
        <taxon>Nitrospinota/Tectimicrobiota group</taxon>
        <taxon>Candidatus Tectimicrobiota</taxon>
        <taxon>Candidatus Entotheonellia</taxon>
        <taxon>Candidatus Entotheonellales</taxon>
        <taxon>Candidatus Entotheonellaceae</taxon>
        <taxon>Candidatus Entotheonella</taxon>
    </lineage>
</organism>
<dbReference type="Proteomes" id="UP000019141">
    <property type="component" value="Unassembled WGS sequence"/>
</dbReference>
<name>W4LZH8_ENTF1</name>
<accession>W4LZH8</accession>
<proteinExistence type="predicted"/>
<dbReference type="HOGENOM" id="CLU_1881934_0_0_7"/>